<feature type="compositionally biased region" description="Low complexity" evidence="1">
    <location>
        <begin position="219"/>
        <end position="234"/>
    </location>
</feature>
<keyword evidence="2" id="KW-1133">Transmembrane helix</keyword>
<dbReference type="PaxDb" id="65489-OBART06G21940.1"/>
<dbReference type="EnsemblPlants" id="OBART06G21940.1">
    <property type="protein sequence ID" value="OBART06G21940.1"/>
    <property type="gene ID" value="OBART06G21940"/>
</dbReference>
<dbReference type="eggNOG" id="ENOG502SCGP">
    <property type="taxonomic scope" value="Eukaryota"/>
</dbReference>
<dbReference type="Gramene" id="OBART06G21940.1">
    <property type="protein sequence ID" value="OBART06G21940.1"/>
    <property type="gene ID" value="OBART06G21940"/>
</dbReference>
<feature type="region of interest" description="Disordered" evidence="1">
    <location>
        <begin position="219"/>
        <end position="242"/>
    </location>
</feature>
<protein>
    <submittedName>
        <fullName evidence="3">Uncharacterized protein</fullName>
    </submittedName>
</protein>
<evidence type="ECO:0000313" key="4">
    <source>
        <dbReference type="Proteomes" id="UP000026960"/>
    </source>
</evidence>
<dbReference type="Proteomes" id="UP000026960">
    <property type="component" value="Chromosome 6"/>
</dbReference>
<reference evidence="3" key="2">
    <citation type="submission" date="2015-03" db="UniProtKB">
        <authorList>
            <consortium name="EnsemblPlants"/>
        </authorList>
    </citation>
    <scope>IDENTIFICATION</scope>
</reference>
<evidence type="ECO:0000313" key="3">
    <source>
        <dbReference type="EnsemblPlants" id="OBART06G21940.1"/>
    </source>
</evidence>
<keyword evidence="4" id="KW-1185">Reference proteome</keyword>
<evidence type="ECO:0000256" key="2">
    <source>
        <dbReference type="SAM" id="Phobius"/>
    </source>
</evidence>
<sequence>MPSSSSTKAQAGILPMLYESPTVITPEKRNPQIKFQPIHWKTHHRASKPKPPSVLPTTGVEHGYTGCMTDIPKSRVRQLVMQPLNCVIFLLGLAILSVTFGPFVTIAHRELMMATYSEKGPENKLDHGVDETRTYEEIKSKIFAGRKMAFGVAVMENHPKDARSKPSSGAKHSVGKCGHGGRKDLSMNCYFRSRKFPPGVNFDGHIPFTADYREISNYSSNSRVPSSLKDSSSSTMKARPSVDNIKLEGSTSEQTLNIPNPQHIIILPFKPYYRHLSLGSKKEQKGSSICCNSYRTNEDWKEKMLESRDEVLRLLNKDYHANPHRRPPVHN</sequence>
<dbReference type="AlphaFoldDB" id="A0A0D3GIZ3"/>
<evidence type="ECO:0000256" key="1">
    <source>
        <dbReference type="SAM" id="MobiDB-lite"/>
    </source>
</evidence>
<reference evidence="3" key="1">
    <citation type="journal article" date="2009" name="Rice">
        <title>De Novo Next Generation Sequencing of Plant Genomes.</title>
        <authorList>
            <person name="Rounsley S."/>
            <person name="Marri P.R."/>
            <person name="Yu Y."/>
            <person name="He R."/>
            <person name="Sisneros N."/>
            <person name="Goicoechea J.L."/>
            <person name="Lee S.J."/>
            <person name="Angelova A."/>
            <person name="Kudrna D."/>
            <person name="Luo M."/>
            <person name="Affourtit J."/>
            <person name="Desany B."/>
            <person name="Knight J."/>
            <person name="Niazi F."/>
            <person name="Egholm M."/>
            <person name="Wing R.A."/>
        </authorList>
    </citation>
    <scope>NUCLEOTIDE SEQUENCE [LARGE SCALE GENOMIC DNA]</scope>
    <source>
        <strain evidence="3">cv. IRGC 105608</strain>
    </source>
</reference>
<name>A0A0D3GIZ3_9ORYZ</name>
<feature type="transmembrane region" description="Helical" evidence="2">
    <location>
        <begin position="83"/>
        <end position="104"/>
    </location>
</feature>
<accession>A0A0D3GIZ3</accession>
<organism evidence="3">
    <name type="scientific">Oryza barthii</name>
    <dbReference type="NCBI Taxonomy" id="65489"/>
    <lineage>
        <taxon>Eukaryota</taxon>
        <taxon>Viridiplantae</taxon>
        <taxon>Streptophyta</taxon>
        <taxon>Embryophyta</taxon>
        <taxon>Tracheophyta</taxon>
        <taxon>Spermatophyta</taxon>
        <taxon>Magnoliopsida</taxon>
        <taxon>Liliopsida</taxon>
        <taxon>Poales</taxon>
        <taxon>Poaceae</taxon>
        <taxon>BOP clade</taxon>
        <taxon>Oryzoideae</taxon>
        <taxon>Oryzeae</taxon>
        <taxon>Oryzinae</taxon>
        <taxon>Oryza</taxon>
    </lineage>
</organism>
<keyword evidence="2" id="KW-0472">Membrane</keyword>
<proteinExistence type="predicted"/>
<keyword evidence="2" id="KW-0812">Transmembrane</keyword>